<dbReference type="KEGG" id="pamo:BAR1_06375"/>
<accession>A0A347UFG6</accession>
<reference evidence="1 2" key="1">
    <citation type="submission" date="2018-09" db="EMBL/GenBank/DDBJ databases">
        <title>Profundibacter amoris BAR1 gen. nov., sp. nov., a new member of the Roseobacter clade isolated at Lokis Castle Vent Field on the Arctic Mid-Oceanic Ridge.</title>
        <authorList>
            <person name="Le Moine Bauer S."/>
            <person name="Sjoeberg A.G."/>
            <person name="L'Haridon S."/>
            <person name="Stokke R."/>
            <person name="Roalkvam I."/>
            <person name="Steen I.H."/>
            <person name="Dahle H."/>
        </authorList>
    </citation>
    <scope>NUCLEOTIDE SEQUENCE [LARGE SCALE GENOMIC DNA]</scope>
    <source>
        <strain evidence="1 2">BAR1</strain>
    </source>
</reference>
<protein>
    <submittedName>
        <fullName evidence="1">Uncharacterized protein</fullName>
    </submittedName>
</protein>
<dbReference type="AlphaFoldDB" id="A0A347UFG6"/>
<dbReference type="EMBL" id="CP032125">
    <property type="protein sequence ID" value="AXX97594.1"/>
    <property type="molecule type" value="Genomic_DNA"/>
</dbReference>
<keyword evidence="2" id="KW-1185">Reference proteome</keyword>
<name>A0A347UFG6_9RHOB</name>
<dbReference type="OrthoDB" id="7873197at2"/>
<proteinExistence type="predicted"/>
<dbReference type="Proteomes" id="UP000261704">
    <property type="component" value="Chromosome"/>
</dbReference>
<organism evidence="1 2">
    <name type="scientific">Profundibacter amoris</name>
    <dbReference type="NCBI Taxonomy" id="2171755"/>
    <lineage>
        <taxon>Bacteria</taxon>
        <taxon>Pseudomonadati</taxon>
        <taxon>Pseudomonadota</taxon>
        <taxon>Alphaproteobacteria</taxon>
        <taxon>Rhodobacterales</taxon>
        <taxon>Paracoccaceae</taxon>
        <taxon>Profundibacter</taxon>
    </lineage>
</organism>
<evidence type="ECO:0000313" key="2">
    <source>
        <dbReference type="Proteomes" id="UP000261704"/>
    </source>
</evidence>
<sequence>MTMITPVGGNGEAEEILCIAEKHLGRMLYRVEELIAAFEAEETTLSKEAVARIRELSKAAQTAFDERAKIEKLRKNTAGIVHDYALDFDAARLEVGRRIARLRDAKGTDGISGQPE</sequence>
<dbReference type="RefSeq" id="WP_118942251.1">
    <property type="nucleotide sequence ID" value="NZ_CP032125.1"/>
</dbReference>
<gene>
    <name evidence="1" type="ORF">BAR1_06375</name>
</gene>
<evidence type="ECO:0000313" key="1">
    <source>
        <dbReference type="EMBL" id="AXX97594.1"/>
    </source>
</evidence>